<organism evidence="9 10">
    <name type="scientific">Aquabacter spiritensis</name>
    <dbReference type="NCBI Taxonomy" id="933073"/>
    <lineage>
        <taxon>Bacteria</taxon>
        <taxon>Pseudomonadati</taxon>
        <taxon>Pseudomonadota</taxon>
        <taxon>Alphaproteobacteria</taxon>
        <taxon>Hyphomicrobiales</taxon>
        <taxon>Xanthobacteraceae</taxon>
        <taxon>Aquabacter</taxon>
    </lineage>
</organism>
<dbReference type="PRINTS" id="PR00604">
    <property type="entry name" value="CYTCHRMECIAB"/>
</dbReference>
<dbReference type="AlphaFoldDB" id="A0A4R3LN94"/>
<evidence type="ECO:0000256" key="5">
    <source>
        <dbReference type="ARBA" id="ARBA00023004"/>
    </source>
</evidence>
<feature type="signal peptide" evidence="7">
    <location>
        <begin position="1"/>
        <end position="19"/>
    </location>
</feature>
<dbReference type="OrthoDB" id="9805828at2"/>
<dbReference type="InterPro" id="IPR009056">
    <property type="entry name" value="Cyt_c-like_dom"/>
</dbReference>
<dbReference type="GO" id="GO:0020037">
    <property type="term" value="F:heme binding"/>
    <property type="evidence" value="ECO:0007669"/>
    <property type="project" value="InterPro"/>
</dbReference>
<proteinExistence type="predicted"/>
<evidence type="ECO:0000256" key="1">
    <source>
        <dbReference type="ARBA" id="ARBA00022448"/>
    </source>
</evidence>
<dbReference type="Gene3D" id="1.10.760.10">
    <property type="entry name" value="Cytochrome c-like domain"/>
    <property type="match status" value="1"/>
</dbReference>
<sequence length="128" mass="13585">MKRLAFCAAALVIACQSTAFGQDAEAGKRIFARCSPCHAVGPNAPNKVGPELNGLFGRKAGSVPGYAYSPANLQSGITWTEEEFTAYIKDPKGVIKGTKMSFAGVKNEQEVKDLVAFLKAFDADGQPK</sequence>
<keyword evidence="1" id="KW-0813">Transport</keyword>
<feature type="domain" description="Cytochrome c" evidence="8">
    <location>
        <begin position="22"/>
        <end position="122"/>
    </location>
</feature>
<keyword evidence="10" id="KW-1185">Reference proteome</keyword>
<dbReference type="InterPro" id="IPR036909">
    <property type="entry name" value="Cyt_c-like_dom_sf"/>
</dbReference>
<comment type="caution">
    <text evidence="9">The sequence shown here is derived from an EMBL/GenBank/DDBJ whole genome shotgun (WGS) entry which is preliminary data.</text>
</comment>
<dbReference type="PROSITE" id="PS51007">
    <property type="entry name" value="CYTC"/>
    <property type="match status" value="1"/>
</dbReference>
<reference evidence="9 10" key="1">
    <citation type="submission" date="2019-03" db="EMBL/GenBank/DDBJ databases">
        <title>Genomic Encyclopedia of Type Strains, Phase IV (KMG-IV): sequencing the most valuable type-strain genomes for metagenomic binning, comparative biology and taxonomic classification.</title>
        <authorList>
            <person name="Goeker M."/>
        </authorList>
    </citation>
    <scope>NUCLEOTIDE SEQUENCE [LARGE SCALE GENOMIC DNA]</scope>
    <source>
        <strain evidence="9 10">DSM 9035</strain>
    </source>
</reference>
<dbReference type="GO" id="GO:0009055">
    <property type="term" value="F:electron transfer activity"/>
    <property type="evidence" value="ECO:0007669"/>
    <property type="project" value="InterPro"/>
</dbReference>
<feature type="chain" id="PRO_5020276455" evidence="7">
    <location>
        <begin position="20"/>
        <end position="128"/>
    </location>
</feature>
<evidence type="ECO:0000259" key="8">
    <source>
        <dbReference type="PROSITE" id="PS51007"/>
    </source>
</evidence>
<evidence type="ECO:0000256" key="2">
    <source>
        <dbReference type="ARBA" id="ARBA00022617"/>
    </source>
</evidence>
<protein>
    <submittedName>
        <fullName evidence="9">Cytochrome c</fullName>
    </submittedName>
</protein>
<evidence type="ECO:0000313" key="9">
    <source>
        <dbReference type="EMBL" id="TCT01830.1"/>
    </source>
</evidence>
<dbReference type="RefSeq" id="WP_132034719.1">
    <property type="nucleotide sequence ID" value="NZ_SMAI01000016.1"/>
</dbReference>
<dbReference type="EMBL" id="SMAI01000016">
    <property type="protein sequence ID" value="TCT01830.1"/>
    <property type="molecule type" value="Genomic_DNA"/>
</dbReference>
<dbReference type="Proteomes" id="UP000294664">
    <property type="component" value="Unassembled WGS sequence"/>
</dbReference>
<dbReference type="PANTHER" id="PTHR11961">
    <property type="entry name" value="CYTOCHROME C"/>
    <property type="match status" value="1"/>
</dbReference>
<evidence type="ECO:0000256" key="3">
    <source>
        <dbReference type="ARBA" id="ARBA00022723"/>
    </source>
</evidence>
<dbReference type="SUPFAM" id="SSF46626">
    <property type="entry name" value="Cytochrome c"/>
    <property type="match status" value="1"/>
</dbReference>
<dbReference type="Pfam" id="PF00034">
    <property type="entry name" value="Cytochrom_C"/>
    <property type="match status" value="1"/>
</dbReference>
<keyword evidence="2 6" id="KW-0349">Heme</keyword>
<keyword evidence="3 6" id="KW-0479">Metal-binding</keyword>
<dbReference type="GO" id="GO:0046872">
    <property type="term" value="F:metal ion binding"/>
    <property type="evidence" value="ECO:0007669"/>
    <property type="project" value="UniProtKB-KW"/>
</dbReference>
<keyword evidence="7" id="KW-0732">Signal</keyword>
<dbReference type="InterPro" id="IPR002327">
    <property type="entry name" value="Cyt_c_1A/1B"/>
</dbReference>
<dbReference type="PROSITE" id="PS51257">
    <property type="entry name" value="PROKAR_LIPOPROTEIN"/>
    <property type="match status" value="1"/>
</dbReference>
<name>A0A4R3LN94_9HYPH</name>
<evidence type="ECO:0000256" key="4">
    <source>
        <dbReference type="ARBA" id="ARBA00022982"/>
    </source>
</evidence>
<evidence type="ECO:0000313" key="10">
    <source>
        <dbReference type="Proteomes" id="UP000294664"/>
    </source>
</evidence>
<evidence type="ECO:0000256" key="6">
    <source>
        <dbReference type="PROSITE-ProRule" id="PRU00433"/>
    </source>
</evidence>
<accession>A0A4R3LN94</accession>
<evidence type="ECO:0000256" key="7">
    <source>
        <dbReference type="SAM" id="SignalP"/>
    </source>
</evidence>
<keyword evidence="5 6" id="KW-0408">Iron</keyword>
<keyword evidence="4" id="KW-0249">Electron transport</keyword>
<gene>
    <name evidence="9" type="ORF">EDC64_11627</name>
</gene>